<name>A0A380TDY1_9ZZZZ</name>
<reference evidence="1" key="1">
    <citation type="submission" date="2018-07" db="EMBL/GenBank/DDBJ databases">
        <authorList>
            <person name="Quirk P.G."/>
            <person name="Krulwich T.A."/>
        </authorList>
    </citation>
    <scope>NUCLEOTIDE SEQUENCE</scope>
</reference>
<organism evidence="1">
    <name type="scientific">metagenome</name>
    <dbReference type="NCBI Taxonomy" id="256318"/>
    <lineage>
        <taxon>unclassified sequences</taxon>
        <taxon>metagenomes</taxon>
    </lineage>
</organism>
<sequence length="48" mass="5454">MNLEYEAIISWSADDRAFLAEAPERPGWMRPPPIHQFFLAGQVITSHG</sequence>
<accession>A0A380TDY1</accession>
<gene>
    <name evidence="1" type="ORF">DF3PB_290018</name>
</gene>
<evidence type="ECO:0000313" key="1">
    <source>
        <dbReference type="EMBL" id="SUS06496.1"/>
    </source>
</evidence>
<proteinExistence type="predicted"/>
<protein>
    <submittedName>
        <fullName evidence="1">Uncharacterized protein</fullName>
    </submittedName>
</protein>
<dbReference type="EMBL" id="UIDG01000212">
    <property type="protein sequence ID" value="SUS06496.1"/>
    <property type="molecule type" value="Genomic_DNA"/>
</dbReference>
<dbReference type="AlphaFoldDB" id="A0A380TDY1"/>